<dbReference type="GO" id="GO:0006435">
    <property type="term" value="P:threonyl-tRNA aminoacylation"/>
    <property type="evidence" value="ECO:0007669"/>
    <property type="project" value="UniProtKB-UniRule"/>
</dbReference>
<dbReference type="EMBL" id="DVGC01000001">
    <property type="protein sequence ID" value="HIR04470.1"/>
    <property type="molecule type" value="Genomic_DNA"/>
</dbReference>
<comment type="caution">
    <text evidence="13">Lacks conserved residue(s) required for the propagation of feature annotation.</text>
</comment>
<evidence type="ECO:0000259" key="14">
    <source>
        <dbReference type="PROSITE" id="PS50862"/>
    </source>
</evidence>
<dbReference type="Proteomes" id="UP000824250">
    <property type="component" value="Unassembled WGS sequence"/>
</dbReference>
<dbReference type="PROSITE" id="PS51880">
    <property type="entry name" value="TGS"/>
    <property type="match status" value="1"/>
</dbReference>
<comment type="cofactor">
    <cofactor evidence="13">
        <name>Zn(2+)</name>
        <dbReference type="ChEBI" id="CHEBI:29105"/>
    </cofactor>
    <text evidence="13">Binds 1 zinc ion per subunit.</text>
</comment>
<evidence type="ECO:0000256" key="12">
    <source>
        <dbReference type="ARBA" id="ARBA00049515"/>
    </source>
</evidence>
<dbReference type="GO" id="GO:0000049">
    <property type="term" value="F:tRNA binding"/>
    <property type="evidence" value="ECO:0007669"/>
    <property type="project" value="UniProtKB-KW"/>
</dbReference>
<dbReference type="GO" id="GO:0005737">
    <property type="term" value="C:cytoplasm"/>
    <property type="evidence" value="ECO:0007669"/>
    <property type="project" value="UniProtKB-SubCell"/>
</dbReference>
<dbReference type="PRINTS" id="PR01047">
    <property type="entry name" value="TRNASYNTHTHR"/>
</dbReference>
<dbReference type="FunFam" id="3.30.54.20:FF:000002">
    <property type="entry name" value="Threonine--tRNA ligase"/>
    <property type="match status" value="1"/>
</dbReference>
<proteinExistence type="inferred from homology"/>
<dbReference type="InterPro" id="IPR004095">
    <property type="entry name" value="TGS"/>
</dbReference>
<evidence type="ECO:0000256" key="9">
    <source>
        <dbReference type="ARBA" id="ARBA00022884"/>
    </source>
</evidence>
<evidence type="ECO:0000256" key="10">
    <source>
        <dbReference type="ARBA" id="ARBA00022917"/>
    </source>
</evidence>
<evidence type="ECO:0000256" key="6">
    <source>
        <dbReference type="ARBA" id="ARBA00022741"/>
    </source>
</evidence>
<protein>
    <recommendedName>
        <fullName evidence="13">Threonine--tRNA ligase</fullName>
        <ecNumber evidence="13">6.1.1.3</ecNumber>
    </recommendedName>
    <alternativeName>
        <fullName evidence="13">Threonyl-tRNA synthetase</fullName>
        <shortName evidence="13">ThrRS</shortName>
    </alternativeName>
</protein>
<name>A0A9D1D453_9FIRM</name>
<dbReference type="EC" id="6.1.1.3" evidence="13"/>
<evidence type="ECO:0000256" key="4">
    <source>
        <dbReference type="ARBA" id="ARBA00022598"/>
    </source>
</evidence>
<reference evidence="16" key="2">
    <citation type="journal article" date="2021" name="PeerJ">
        <title>Extensive microbial diversity within the chicken gut microbiome revealed by metagenomics and culture.</title>
        <authorList>
            <person name="Gilroy R."/>
            <person name="Ravi A."/>
            <person name="Getino M."/>
            <person name="Pursley I."/>
            <person name="Horton D.L."/>
            <person name="Alikhan N.F."/>
            <person name="Baker D."/>
            <person name="Gharbi K."/>
            <person name="Hall N."/>
            <person name="Watson M."/>
            <person name="Adriaenssens E.M."/>
            <person name="Foster-Nyarko E."/>
            <person name="Jarju S."/>
            <person name="Secka A."/>
            <person name="Antonio M."/>
            <person name="Oren A."/>
            <person name="Chaudhuri R.R."/>
            <person name="La Ragione R."/>
            <person name="Hildebrand F."/>
            <person name="Pallen M.J."/>
        </authorList>
    </citation>
    <scope>NUCLEOTIDE SEQUENCE</scope>
    <source>
        <strain evidence="16">CHK180-2868</strain>
    </source>
</reference>
<feature type="binding site" evidence="13">
    <location>
        <position position="384"/>
    </location>
    <ligand>
        <name>Zn(2+)</name>
        <dbReference type="ChEBI" id="CHEBI:29105"/>
        <note>catalytic</note>
    </ligand>
</feature>
<comment type="subunit">
    <text evidence="13">Homodimer.</text>
</comment>
<evidence type="ECO:0000256" key="7">
    <source>
        <dbReference type="ARBA" id="ARBA00022833"/>
    </source>
</evidence>
<dbReference type="GO" id="GO:0016740">
    <property type="term" value="F:transferase activity"/>
    <property type="evidence" value="ECO:0007669"/>
    <property type="project" value="UniProtKB-ARBA"/>
</dbReference>
<dbReference type="FunFam" id="3.40.50.800:FF:000001">
    <property type="entry name" value="Threonine--tRNA ligase"/>
    <property type="match status" value="1"/>
</dbReference>
<evidence type="ECO:0000313" key="16">
    <source>
        <dbReference type="EMBL" id="HIR04470.1"/>
    </source>
</evidence>
<feature type="binding site" evidence="13">
    <location>
        <position position="333"/>
    </location>
    <ligand>
        <name>Zn(2+)</name>
        <dbReference type="ChEBI" id="CHEBI:29105"/>
        <note>catalytic</note>
    </ligand>
</feature>
<comment type="subcellular location">
    <subcellularLocation>
        <location evidence="13">Cytoplasm</location>
    </subcellularLocation>
</comment>
<dbReference type="SUPFAM" id="SSF55186">
    <property type="entry name" value="ThrRS/AlaRS common domain"/>
    <property type="match status" value="1"/>
</dbReference>
<accession>A0A9D1D453</accession>
<feature type="domain" description="Aminoacyl-transfer RNA synthetases class-II family profile" evidence="14">
    <location>
        <begin position="267"/>
        <end position="532"/>
    </location>
</feature>
<dbReference type="PROSITE" id="PS50862">
    <property type="entry name" value="AA_TRNA_LIGASE_II"/>
    <property type="match status" value="1"/>
</dbReference>
<evidence type="ECO:0000313" key="17">
    <source>
        <dbReference type="Proteomes" id="UP000824250"/>
    </source>
</evidence>
<dbReference type="InterPro" id="IPR012676">
    <property type="entry name" value="TGS-like"/>
</dbReference>
<dbReference type="GO" id="GO:0046872">
    <property type="term" value="F:metal ion binding"/>
    <property type="evidence" value="ECO:0007669"/>
    <property type="project" value="UniProtKB-KW"/>
</dbReference>
<evidence type="ECO:0000256" key="3">
    <source>
        <dbReference type="ARBA" id="ARBA00022555"/>
    </source>
</evidence>
<evidence type="ECO:0000256" key="8">
    <source>
        <dbReference type="ARBA" id="ARBA00022840"/>
    </source>
</evidence>
<comment type="caution">
    <text evidence="16">The sequence shown here is derived from an EMBL/GenBank/DDBJ whole genome shotgun (WGS) entry which is preliminary data.</text>
</comment>
<dbReference type="PANTHER" id="PTHR11451">
    <property type="entry name" value="THREONINE-TRNA LIGASE"/>
    <property type="match status" value="1"/>
</dbReference>
<dbReference type="SMART" id="SM00863">
    <property type="entry name" value="tRNA_SAD"/>
    <property type="match status" value="1"/>
</dbReference>
<dbReference type="InterPro" id="IPR012675">
    <property type="entry name" value="Beta-grasp_dom_sf"/>
</dbReference>
<keyword evidence="5 13" id="KW-0479">Metal-binding</keyword>
<comment type="similarity">
    <text evidence="1 13">Belongs to the class-II aminoacyl-tRNA synthetase family.</text>
</comment>
<dbReference type="InterPro" id="IPR002320">
    <property type="entry name" value="Thr-tRNA-ligase_IIa"/>
</dbReference>
<dbReference type="Pfam" id="PF00587">
    <property type="entry name" value="tRNA-synt_2b"/>
    <property type="match status" value="1"/>
</dbReference>
<dbReference type="InterPro" id="IPR045864">
    <property type="entry name" value="aa-tRNA-synth_II/BPL/LPL"/>
</dbReference>
<dbReference type="Gene3D" id="3.10.20.30">
    <property type="match status" value="1"/>
</dbReference>
<keyword evidence="7 13" id="KW-0862">Zinc</keyword>
<dbReference type="InterPro" id="IPR018163">
    <property type="entry name" value="Thr/Ala-tRNA-synth_IIc_edit"/>
</dbReference>
<dbReference type="GO" id="GO:0004829">
    <property type="term" value="F:threonine-tRNA ligase activity"/>
    <property type="evidence" value="ECO:0007669"/>
    <property type="project" value="UniProtKB-UniRule"/>
</dbReference>
<gene>
    <name evidence="13 16" type="primary">thrS</name>
    <name evidence="16" type="ORF">IAB28_00650</name>
</gene>
<dbReference type="SUPFAM" id="SSF52954">
    <property type="entry name" value="Class II aaRS ABD-related"/>
    <property type="match status" value="1"/>
</dbReference>
<keyword evidence="11 13" id="KW-0030">Aminoacyl-tRNA synthetase</keyword>
<dbReference type="Pfam" id="PF02824">
    <property type="entry name" value="TGS"/>
    <property type="match status" value="1"/>
</dbReference>
<dbReference type="InterPro" id="IPR006195">
    <property type="entry name" value="aa-tRNA-synth_II"/>
</dbReference>
<dbReference type="InterPro" id="IPR004154">
    <property type="entry name" value="Anticodon-bd"/>
</dbReference>
<dbReference type="Pfam" id="PF07973">
    <property type="entry name" value="tRNA_SAD"/>
    <property type="match status" value="1"/>
</dbReference>
<evidence type="ECO:0000256" key="11">
    <source>
        <dbReference type="ARBA" id="ARBA00023146"/>
    </source>
</evidence>
<dbReference type="AlphaFoldDB" id="A0A9D1D453"/>
<dbReference type="InterPro" id="IPR047246">
    <property type="entry name" value="ThrRS_anticodon"/>
</dbReference>
<dbReference type="GO" id="GO:0140096">
    <property type="term" value="F:catalytic activity, acting on a protein"/>
    <property type="evidence" value="ECO:0007669"/>
    <property type="project" value="UniProtKB-ARBA"/>
</dbReference>
<dbReference type="CDD" id="cd00771">
    <property type="entry name" value="ThrRS_core"/>
    <property type="match status" value="1"/>
</dbReference>
<evidence type="ECO:0000259" key="15">
    <source>
        <dbReference type="PROSITE" id="PS51880"/>
    </source>
</evidence>
<dbReference type="Gene3D" id="3.40.50.800">
    <property type="entry name" value="Anticodon-binding domain"/>
    <property type="match status" value="1"/>
</dbReference>
<reference evidence="16" key="1">
    <citation type="submission" date="2020-10" db="EMBL/GenBank/DDBJ databases">
        <authorList>
            <person name="Gilroy R."/>
        </authorList>
    </citation>
    <scope>NUCLEOTIDE SEQUENCE</scope>
    <source>
        <strain evidence="16">CHK180-2868</strain>
    </source>
</reference>
<evidence type="ECO:0000256" key="2">
    <source>
        <dbReference type="ARBA" id="ARBA00022490"/>
    </source>
</evidence>
<evidence type="ECO:0000256" key="1">
    <source>
        <dbReference type="ARBA" id="ARBA00008226"/>
    </source>
</evidence>
<feature type="binding site" evidence="13">
    <location>
        <position position="509"/>
    </location>
    <ligand>
        <name>Zn(2+)</name>
        <dbReference type="ChEBI" id="CHEBI:29105"/>
        <note>catalytic</note>
    </ligand>
</feature>
<dbReference type="Gene3D" id="3.30.980.10">
    <property type="entry name" value="Threonyl-trna Synthetase, Chain A, domain 2"/>
    <property type="match status" value="1"/>
</dbReference>
<dbReference type="CDD" id="cd01667">
    <property type="entry name" value="TGS_ThrRS"/>
    <property type="match status" value="1"/>
</dbReference>
<dbReference type="SUPFAM" id="SSF81271">
    <property type="entry name" value="TGS-like"/>
    <property type="match status" value="1"/>
</dbReference>
<evidence type="ECO:0000256" key="13">
    <source>
        <dbReference type="HAMAP-Rule" id="MF_00184"/>
    </source>
</evidence>
<dbReference type="InterPro" id="IPR036621">
    <property type="entry name" value="Anticodon-bd_dom_sf"/>
</dbReference>
<dbReference type="HAMAP" id="MF_00184">
    <property type="entry name" value="Thr_tRNA_synth"/>
    <property type="match status" value="1"/>
</dbReference>
<dbReference type="InterPro" id="IPR002314">
    <property type="entry name" value="aa-tRNA-synt_IIb"/>
</dbReference>
<comment type="catalytic activity">
    <reaction evidence="12 13">
        <text>tRNA(Thr) + L-threonine + ATP = L-threonyl-tRNA(Thr) + AMP + diphosphate + H(+)</text>
        <dbReference type="Rhea" id="RHEA:24624"/>
        <dbReference type="Rhea" id="RHEA-COMP:9670"/>
        <dbReference type="Rhea" id="RHEA-COMP:9704"/>
        <dbReference type="ChEBI" id="CHEBI:15378"/>
        <dbReference type="ChEBI" id="CHEBI:30616"/>
        <dbReference type="ChEBI" id="CHEBI:33019"/>
        <dbReference type="ChEBI" id="CHEBI:57926"/>
        <dbReference type="ChEBI" id="CHEBI:78442"/>
        <dbReference type="ChEBI" id="CHEBI:78534"/>
        <dbReference type="ChEBI" id="CHEBI:456215"/>
        <dbReference type="EC" id="6.1.1.3"/>
    </reaction>
</comment>
<dbReference type="InterPro" id="IPR033728">
    <property type="entry name" value="ThrRS_core"/>
</dbReference>
<sequence>MKITLKDGSVREYAQPMAVIDIAKDISEGLARMACVAEIDGTVSDLRTVIDKDCSLNILTAKDPEGLAALRHTASHVMAQAVKRLWPDTKLAIGPSIADGFYYDVDPAQPLTSDDLEKIEAEMKKIIKEALPLERFELPRKEAIEFMKEKNEPYKVELIEDLPEDSVISFYRQGEFVDLCAGPHVMSTKDVGKAFHLMNLAGAYWRGSEKNKMLTRIYATAFQKKEELEAYLTMLEEAKKRDHRKLGRELGLFMMHDAGPGFPFFLPKGMVLKNVLLDYWREIHKKAGYVEISTPIILNRSLWETSGHWDHYKNNMYTTVIDEEDYAIKPMNCPGGVLVYASEPRSYRDLPLRMGELGIVHRHEKSGQLHGLMRVRCFTQDDAHIFMTPEQIRDEIKGVARLINEVYSLFGFRYHVELSTRPEDSMGSDEDWELATSALQGALDDLGLDYVINEGDGAFYGPKIDFHLEDSIGRTWQCGTIQLDFQLPQRFELEYIGADGEKHRPIMIHRVAFGSIERFIGILIEHFAGAFPTWLAPVQVKVLPISEKHEAYAQSVKKALDEAGIRAEIDLRSEKIGYKIREAQTQKIPYMLIAGGKEEETGTVSVRSRFKGDEGAAKLSDFIEAVKKEIETRENRPVEVKKEEN</sequence>
<dbReference type="FunFam" id="3.30.930.10:FF:000002">
    <property type="entry name" value="Threonine--tRNA ligase"/>
    <property type="match status" value="1"/>
</dbReference>
<dbReference type="Pfam" id="PF03129">
    <property type="entry name" value="HGTP_anticodon"/>
    <property type="match status" value="1"/>
</dbReference>
<dbReference type="FunFam" id="3.30.980.10:FF:000005">
    <property type="entry name" value="Threonyl-tRNA synthetase, mitochondrial"/>
    <property type="match status" value="1"/>
</dbReference>
<dbReference type="Gene3D" id="3.30.930.10">
    <property type="entry name" value="Bira Bifunctional Protein, Domain 2"/>
    <property type="match status" value="1"/>
</dbReference>
<dbReference type="CDD" id="cd00860">
    <property type="entry name" value="ThrRS_anticodon"/>
    <property type="match status" value="1"/>
</dbReference>
<keyword evidence="6 13" id="KW-0547">Nucleotide-binding</keyword>
<dbReference type="Gene3D" id="3.30.54.20">
    <property type="match status" value="1"/>
</dbReference>
<feature type="domain" description="TGS" evidence="15">
    <location>
        <begin position="1"/>
        <end position="60"/>
    </location>
</feature>
<dbReference type="InterPro" id="IPR012947">
    <property type="entry name" value="tRNA_SAD"/>
</dbReference>
<keyword evidence="10 13" id="KW-0648">Protein biosynthesis</keyword>
<dbReference type="GO" id="GO:0005524">
    <property type="term" value="F:ATP binding"/>
    <property type="evidence" value="ECO:0007669"/>
    <property type="project" value="UniProtKB-UniRule"/>
</dbReference>
<dbReference type="SUPFAM" id="SSF55681">
    <property type="entry name" value="Class II aaRS and biotin synthetases"/>
    <property type="match status" value="1"/>
</dbReference>
<dbReference type="PANTHER" id="PTHR11451:SF44">
    <property type="entry name" value="THREONINE--TRNA LIGASE, CHLOROPLASTIC_MITOCHONDRIAL 2"/>
    <property type="match status" value="1"/>
</dbReference>
<keyword evidence="9 13" id="KW-0694">RNA-binding</keyword>
<keyword evidence="4 13" id="KW-0436">Ligase</keyword>
<keyword evidence="8 13" id="KW-0067">ATP-binding</keyword>
<dbReference type="NCBIfam" id="TIGR00418">
    <property type="entry name" value="thrS"/>
    <property type="match status" value="1"/>
</dbReference>
<evidence type="ECO:0000256" key="5">
    <source>
        <dbReference type="ARBA" id="ARBA00022723"/>
    </source>
</evidence>
<keyword evidence="3 13" id="KW-0820">tRNA-binding</keyword>
<organism evidence="16 17">
    <name type="scientific">Candidatus Copromonas faecavium</name>
    <name type="common">nom. illeg.</name>
    <dbReference type="NCBI Taxonomy" id="2840740"/>
    <lineage>
        <taxon>Bacteria</taxon>
        <taxon>Bacillati</taxon>
        <taxon>Bacillota</taxon>
        <taxon>Clostridia</taxon>
        <taxon>Lachnospirales</taxon>
        <taxon>Lachnospiraceae</taxon>
        <taxon>Candidatus Copromonas (nom. illeg.)</taxon>
    </lineage>
</organism>
<keyword evidence="2 13" id="KW-0963">Cytoplasm</keyword>